<gene>
    <name evidence="1" type="ORF">COCCU_00045</name>
</gene>
<name>A0A6B8W7Q8_9CORY</name>
<organism evidence="1 2">
    <name type="scientific">Corynebacterium occultum</name>
    <dbReference type="NCBI Taxonomy" id="2675219"/>
    <lineage>
        <taxon>Bacteria</taxon>
        <taxon>Bacillati</taxon>
        <taxon>Actinomycetota</taxon>
        <taxon>Actinomycetes</taxon>
        <taxon>Mycobacteriales</taxon>
        <taxon>Corynebacteriaceae</taxon>
        <taxon>Corynebacterium</taxon>
    </lineage>
</organism>
<keyword evidence="2" id="KW-1185">Reference proteome</keyword>
<reference evidence="1 2" key="1">
    <citation type="submission" date="2019-11" db="EMBL/GenBank/DDBJ databases">
        <title>Complete genome sequence of Corynebacterium kalinowskii 1959, a novel Corynebacterium species isolated from soil of a small paddock in Vilsendorf, Germany.</title>
        <authorList>
            <person name="Schaffert L."/>
            <person name="Ruwe M."/>
            <person name="Milse J."/>
            <person name="Hanuschka K."/>
            <person name="Ortseifen V."/>
            <person name="Droste J."/>
            <person name="Brandt D."/>
            <person name="Schlueter L."/>
            <person name="Kutter Y."/>
            <person name="Vinke S."/>
            <person name="Viehoefer P."/>
            <person name="Jacob L."/>
            <person name="Luebke N.-C."/>
            <person name="Schulte-Berndt E."/>
            <person name="Hain C."/>
            <person name="Linder M."/>
            <person name="Schmidt P."/>
            <person name="Wollenschlaeger L."/>
            <person name="Luttermann T."/>
            <person name="Thieme E."/>
            <person name="Hassa J."/>
            <person name="Haak M."/>
            <person name="Wittchen M."/>
            <person name="Mentz A."/>
            <person name="Persicke M."/>
            <person name="Busche T."/>
            <person name="Ruckert C."/>
        </authorList>
    </citation>
    <scope>NUCLEOTIDE SEQUENCE [LARGE SCALE GENOMIC DNA]</scope>
    <source>
        <strain evidence="1 2">2039</strain>
    </source>
</reference>
<proteinExistence type="predicted"/>
<dbReference type="AlphaFoldDB" id="A0A6B8W7Q8"/>
<evidence type="ECO:0000313" key="1">
    <source>
        <dbReference type="EMBL" id="QGU05980.1"/>
    </source>
</evidence>
<protein>
    <submittedName>
        <fullName evidence="1">Uncharacterized protein</fullName>
    </submittedName>
</protein>
<accession>A0A6B8W7Q8</accession>
<dbReference type="RefSeq" id="WP_156229598.1">
    <property type="nucleotide sequence ID" value="NZ_CP046455.1"/>
</dbReference>
<sequence>MTNLSSALTGANREAVVRDLTDFAERTISEQSGVTGIAVKGAYAGVQKVRPDVLTTALDRFLPDLAEALQPHWDDYTTAGGGQAGTAGTFGVFLENRREDVADSLLKSADRSADKIENATLVKAYRAIRGRGEKIVAKNVGGLGTVVEKHAVA</sequence>
<dbReference type="InterPro" id="IPR054211">
    <property type="entry name" value="DUF6918"/>
</dbReference>
<evidence type="ECO:0000313" key="2">
    <source>
        <dbReference type="Proteomes" id="UP000424462"/>
    </source>
</evidence>
<dbReference type="KEGG" id="cok:COCCU_00045"/>
<dbReference type="EMBL" id="CP046455">
    <property type="protein sequence ID" value="QGU05980.1"/>
    <property type="molecule type" value="Genomic_DNA"/>
</dbReference>
<dbReference type="Proteomes" id="UP000424462">
    <property type="component" value="Chromosome"/>
</dbReference>
<dbReference type="Pfam" id="PF21893">
    <property type="entry name" value="DUF6918"/>
    <property type="match status" value="1"/>
</dbReference>